<dbReference type="Pfam" id="PF07258">
    <property type="entry name" value="COMM_domain"/>
    <property type="match status" value="1"/>
</dbReference>
<proteinExistence type="predicted"/>
<dbReference type="InterPro" id="IPR037354">
    <property type="entry name" value="Commd2"/>
</dbReference>
<accession>F0WQF3</accession>
<reference evidence="2" key="1">
    <citation type="journal article" date="2011" name="PLoS Biol.">
        <title>Gene gain and loss during evolution of obligate parasitism in the white rust pathogen of Arabidopsis thaliana.</title>
        <authorList>
            <person name="Kemen E."/>
            <person name="Gardiner A."/>
            <person name="Schultz-Larsen T."/>
            <person name="Kemen A.C."/>
            <person name="Balmuth A.L."/>
            <person name="Robert-Seilaniantz A."/>
            <person name="Bailey K."/>
            <person name="Holub E."/>
            <person name="Studholme D.J."/>
            <person name="Maclean D."/>
            <person name="Jones J.D."/>
        </authorList>
    </citation>
    <scope>NUCLEOTIDE SEQUENCE</scope>
</reference>
<feature type="domain" description="COMM" evidence="1">
    <location>
        <begin position="128"/>
        <end position="202"/>
    </location>
</feature>
<evidence type="ECO:0000313" key="2">
    <source>
        <dbReference type="EMBL" id="CCA23561.1"/>
    </source>
</evidence>
<dbReference type="AlphaFoldDB" id="F0WQF3"/>
<sequence>MSIIIAWNQDIIKQMILLNTVNQEDLSTLIRTAINKLTKGTDTKKSQMSSITERYNWEDCQIDQATITLAKVLLDTSKFTLSEKQFIASVRGSGLNEAKALLLAQFYADFQYKIRGFNFRSIEQQIPRYISFRWRIDCQIETRLIRRQMRPIMTFQFTTQLPRKEPMKGELIKAENFRIDYTTLKKLQNEFETALRQAESIHCLRIRKYI</sequence>
<dbReference type="PANTHER" id="PTHR15857:SF0">
    <property type="entry name" value="COMM DOMAIN-CONTAINING PROTEIN 2"/>
    <property type="match status" value="1"/>
</dbReference>
<protein>
    <submittedName>
        <fullName evidence="2">Uncharacterized protein AlNc14C198G8623</fullName>
    </submittedName>
</protein>
<dbReference type="PROSITE" id="PS51269">
    <property type="entry name" value="COMM"/>
    <property type="match status" value="1"/>
</dbReference>
<name>F0WQF3_9STRA</name>
<dbReference type="EMBL" id="FR824243">
    <property type="protein sequence ID" value="CCA23561.1"/>
    <property type="molecule type" value="Genomic_DNA"/>
</dbReference>
<gene>
    <name evidence="2" type="primary">AlNc14C198G8623</name>
    <name evidence="2" type="ORF">ALNC14_097050</name>
</gene>
<dbReference type="Pfam" id="PF21672">
    <property type="entry name" value="COMM_HN"/>
    <property type="match status" value="1"/>
</dbReference>
<dbReference type="InterPro" id="IPR017920">
    <property type="entry name" value="COMM"/>
</dbReference>
<organism evidence="2">
    <name type="scientific">Albugo laibachii Nc14</name>
    <dbReference type="NCBI Taxonomy" id="890382"/>
    <lineage>
        <taxon>Eukaryota</taxon>
        <taxon>Sar</taxon>
        <taxon>Stramenopiles</taxon>
        <taxon>Oomycota</taxon>
        <taxon>Peronosporomycetes</taxon>
        <taxon>Albuginales</taxon>
        <taxon>Albuginaceae</taxon>
        <taxon>Albugo</taxon>
    </lineage>
</organism>
<dbReference type="HOGENOM" id="CLU_1339881_0_0_1"/>
<evidence type="ECO:0000259" key="1">
    <source>
        <dbReference type="PROSITE" id="PS51269"/>
    </source>
</evidence>
<dbReference type="PANTHER" id="PTHR15857">
    <property type="entry name" value="COMM DOMAIN CONTAINING PROTEIN 2"/>
    <property type="match status" value="1"/>
</dbReference>
<reference evidence="2" key="2">
    <citation type="submission" date="2011-02" db="EMBL/GenBank/DDBJ databases">
        <authorList>
            <person name="MacLean D."/>
        </authorList>
    </citation>
    <scope>NUCLEOTIDE SEQUENCE</scope>
</reference>